<evidence type="ECO:0000256" key="2">
    <source>
        <dbReference type="SAM" id="Phobius"/>
    </source>
</evidence>
<gene>
    <name evidence="3" type="ORF">ACFPJ5_08520</name>
</gene>
<keyword evidence="2" id="KW-0812">Transmembrane</keyword>
<accession>A0ABD5RAJ7</accession>
<dbReference type="RefSeq" id="WP_227227687.1">
    <property type="nucleotide sequence ID" value="NZ_JAJCVJ010000001.1"/>
</dbReference>
<dbReference type="PRINTS" id="PR00173">
    <property type="entry name" value="EDTRNSPORT"/>
</dbReference>
<feature type="transmembrane region" description="Helical" evidence="2">
    <location>
        <begin position="73"/>
        <end position="106"/>
    </location>
</feature>
<sequence length="352" mass="36648">MAWSAIDALDDARRATTDILLPFDAGRWLRLAVIAFFVGGAGSGFQGGTNFGGGGGTPGGPGGPGIPGNIPDFGTFVTIFAVVAGLILLFVLVSVFVGSVLEFVLVEGLRDREIRLREPFGRYLRAGFSLFLFRFVLGLLVLAVILIPVALLVTGGLAGDASVLLLVFPLILVALVAGLTVALIDLLTRDLVVPAMFVESRGVLSGWGRIWGVIRREWRQIGVYVLARIVLSIAAGIAVGIVATLALLIVAIPFVLIGGVVFAALTAVGGGTVGIGGWLLLGAVGFLFVLAALAVSAVIQVPVITYFRYYSLFVLGDVEPDLDVLADLRPDEWDDSANADGDDGDGSTPTSA</sequence>
<organism evidence="3 4">
    <name type="scientific">Salinirubrum litoreum</name>
    <dbReference type="NCBI Taxonomy" id="1126234"/>
    <lineage>
        <taxon>Archaea</taxon>
        <taxon>Methanobacteriati</taxon>
        <taxon>Methanobacteriota</taxon>
        <taxon>Stenosarchaea group</taxon>
        <taxon>Halobacteria</taxon>
        <taxon>Halobacteriales</taxon>
        <taxon>Haloferacaceae</taxon>
        <taxon>Salinirubrum</taxon>
    </lineage>
</organism>
<keyword evidence="2" id="KW-0472">Membrane</keyword>
<feature type="region of interest" description="Disordered" evidence="1">
    <location>
        <begin position="332"/>
        <end position="352"/>
    </location>
</feature>
<evidence type="ECO:0000313" key="3">
    <source>
        <dbReference type="EMBL" id="MFC5366983.1"/>
    </source>
</evidence>
<dbReference type="EMBL" id="JBHSKX010000001">
    <property type="protein sequence ID" value="MFC5366983.1"/>
    <property type="molecule type" value="Genomic_DNA"/>
</dbReference>
<feature type="transmembrane region" description="Helical" evidence="2">
    <location>
        <begin position="247"/>
        <end position="268"/>
    </location>
</feature>
<feature type="transmembrane region" description="Helical" evidence="2">
    <location>
        <begin position="275"/>
        <end position="299"/>
    </location>
</feature>
<evidence type="ECO:0000256" key="1">
    <source>
        <dbReference type="SAM" id="MobiDB-lite"/>
    </source>
</evidence>
<comment type="caution">
    <text evidence="3">The sequence shown here is derived from an EMBL/GenBank/DDBJ whole genome shotgun (WGS) entry which is preliminary data.</text>
</comment>
<reference evidence="3 4" key="1">
    <citation type="journal article" date="2019" name="Int. J. Syst. Evol. Microbiol.">
        <title>The Global Catalogue of Microorganisms (GCM) 10K type strain sequencing project: providing services to taxonomists for standard genome sequencing and annotation.</title>
        <authorList>
            <consortium name="The Broad Institute Genomics Platform"/>
            <consortium name="The Broad Institute Genome Sequencing Center for Infectious Disease"/>
            <person name="Wu L."/>
            <person name="Ma J."/>
        </authorList>
    </citation>
    <scope>NUCLEOTIDE SEQUENCE [LARGE SCALE GENOMIC DNA]</scope>
    <source>
        <strain evidence="3 4">CGMCC 1.12237</strain>
    </source>
</reference>
<feature type="transmembrane region" description="Helical" evidence="2">
    <location>
        <begin position="221"/>
        <end position="241"/>
    </location>
</feature>
<dbReference type="Proteomes" id="UP001596201">
    <property type="component" value="Unassembled WGS sequence"/>
</dbReference>
<feature type="transmembrane region" description="Helical" evidence="2">
    <location>
        <begin position="127"/>
        <end position="151"/>
    </location>
</feature>
<proteinExistence type="predicted"/>
<evidence type="ECO:0000313" key="4">
    <source>
        <dbReference type="Proteomes" id="UP001596201"/>
    </source>
</evidence>
<feature type="compositionally biased region" description="Acidic residues" evidence="1">
    <location>
        <begin position="332"/>
        <end position="345"/>
    </location>
</feature>
<dbReference type="Pfam" id="PF24400">
    <property type="entry name" value="DUF7544"/>
    <property type="match status" value="1"/>
</dbReference>
<keyword evidence="2" id="KW-1133">Transmembrane helix</keyword>
<dbReference type="AlphaFoldDB" id="A0ABD5RAJ7"/>
<keyword evidence="4" id="KW-1185">Reference proteome</keyword>
<feature type="transmembrane region" description="Helical" evidence="2">
    <location>
        <begin position="163"/>
        <end position="187"/>
    </location>
</feature>
<protein>
    <recommendedName>
        <fullName evidence="5">Membrane domain of glycerophosphoryl diester phosphodiesterase</fullName>
    </recommendedName>
</protein>
<evidence type="ECO:0008006" key="5">
    <source>
        <dbReference type="Google" id="ProtNLM"/>
    </source>
</evidence>
<name>A0ABD5RAJ7_9EURY</name>
<dbReference type="InterPro" id="IPR055966">
    <property type="entry name" value="DUF7544"/>
</dbReference>